<evidence type="ECO:0000313" key="2">
    <source>
        <dbReference type="EMBL" id="VDP37426.1"/>
    </source>
</evidence>
<keyword evidence="3" id="KW-1185">Reference proteome</keyword>
<evidence type="ECO:0000313" key="3">
    <source>
        <dbReference type="Proteomes" id="UP000279833"/>
    </source>
</evidence>
<protein>
    <submittedName>
        <fullName evidence="4">Ovule protein</fullName>
    </submittedName>
</protein>
<feature type="region of interest" description="Disordered" evidence="1">
    <location>
        <begin position="1"/>
        <end position="30"/>
    </location>
</feature>
<sequence length="101" mass="11765">MIWNQGFPIPLGGPSVSTNPERTNQLPDGNEIRKKRWKWIGHRLRKSPNCLTRQALTCNPEGNWKRGSPKNILRREIESDMKMMNNNWKGLSMTGLNGEYW</sequence>
<dbReference type="WBParaSite" id="SCUD_0000986501-mRNA-1">
    <property type="protein sequence ID" value="SCUD_0000986501-mRNA-1"/>
    <property type="gene ID" value="SCUD_0000986501"/>
</dbReference>
<proteinExistence type="predicted"/>
<evidence type="ECO:0000313" key="4">
    <source>
        <dbReference type="WBParaSite" id="SCUD_0000986501-mRNA-1"/>
    </source>
</evidence>
<reference evidence="4" key="1">
    <citation type="submission" date="2016-06" db="UniProtKB">
        <authorList>
            <consortium name="WormBaseParasite"/>
        </authorList>
    </citation>
    <scope>IDENTIFICATION</scope>
</reference>
<accession>A0A183K4E5</accession>
<reference evidence="2 3" key="2">
    <citation type="submission" date="2018-11" db="EMBL/GenBank/DDBJ databases">
        <authorList>
            <consortium name="Pathogen Informatics"/>
        </authorList>
    </citation>
    <scope>NUCLEOTIDE SEQUENCE [LARGE SCALE GENOMIC DNA]</scope>
    <source>
        <strain evidence="2">Dakar</strain>
        <strain evidence="3">Dakar, Senegal</strain>
    </source>
</reference>
<dbReference type="AlphaFoldDB" id="A0A183K4E5"/>
<feature type="compositionally biased region" description="Polar residues" evidence="1">
    <location>
        <begin position="15"/>
        <end position="27"/>
    </location>
</feature>
<organism evidence="4">
    <name type="scientific">Schistosoma curassoni</name>
    <dbReference type="NCBI Taxonomy" id="6186"/>
    <lineage>
        <taxon>Eukaryota</taxon>
        <taxon>Metazoa</taxon>
        <taxon>Spiralia</taxon>
        <taxon>Lophotrochozoa</taxon>
        <taxon>Platyhelminthes</taxon>
        <taxon>Trematoda</taxon>
        <taxon>Digenea</taxon>
        <taxon>Strigeidida</taxon>
        <taxon>Schistosomatoidea</taxon>
        <taxon>Schistosomatidae</taxon>
        <taxon>Schistosoma</taxon>
    </lineage>
</organism>
<evidence type="ECO:0000256" key="1">
    <source>
        <dbReference type="SAM" id="MobiDB-lite"/>
    </source>
</evidence>
<gene>
    <name evidence="2" type="ORF">SCUD_LOCUS9865</name>
</gene>
<name>A0A183K4E5_9TREM</name>
<dbReference type="EMBL" id="UZAK01033457">
    <property type="protein sequence ID" value="VDP37426.1"/>
    <property type="molecule type" value="Genomic_DNA"/>
</dbReference>
<dbReference type="Proteomes" id="UP000279833">
    <property type="component" value="Unassembled WGS sequence"/>
</dbReference>